<feature type="compositionally biased region" description="Basic and acidic residues" evidence="2">
    <location>
        <begin position="866"/>
        <end position="876"/>
    </location>
</feature>
<dbReference type="AlphaFoldDB" id="A0A9W7ETQ9"/>
<feature type="coiled-coil region" evidence="1">
    <location>
        <begin position="740"/>
        <end position="788"/>
    </location>
</feature>
<gene>
    <name evidence="3" type="ORF">TrVE_jg6205</name>
</gene>
<protein>
    <submittedName>
        <fullName evidence="3">Uncharacterized protein</fullName>
    </submittedName>
</protein>
<keyword evidence="1" id="KW-0175">Coiled coil</keyword>
<proteinExistence type="predicted"/>
<comment type="caution">
    <text evidence="3">The sequence shown here is derived from an EMBL/GenBank/DDBJ whole genome shotgun (WGS) entry which is preliminary data.</text>
</comment>
<feature type="compositionally biased region" description="Low complexity" evidence="2">
    <location>
        <begin position="72"/>
        <end position="83"/>
    </location>
</feature>
<sequence>MPFSNLELNEWHRKVDNLHLQDYDTEGHMVVSSPAPSTILISPTSSVGTFASRTKSFVRDNKFVASLHGTRRSPGSSPRSPGSVFGDSRVEGEETSLVSFTSLGHRPSAGKPVRYAALELDDDVHITKDPHDEEFLNSLRRARIATPPTNKRRKRAISGAMINASSGNEHYMKARKAISRGDLVKSRLALPVEKTSKTMKLSGLVKQIEEKLSELRYDAELRANFQREIAAREQELKAAKLLQHSEDSVAVNIERVKQGYYSTEVSKMIRLEDTLRNKERHEDSKKKRDEIAAAEKENAVLYFEELRAEEAKRNQQDKLLKERAGVIRDNLIRTKKWIALVSLVKRTDLWARIVTEKSADMKDRKVRSSAAVKIQNAFRNKKMNDMGKNFRAAVTKLREFIKKFVDVWRLRRKNRAADLIRKFLKETDHGLYFIIKSFMAKVLHCQNIWRNYCECSDARVVLLKLKFEQYEKYNFFKKRKELIAGANRRKKIEVELHSDRLILEDKNAAAKKRSHKTVDTFNIRLDQGNDQIKNITSVGGNNMVIMQRGRGGQGAVMKTIDLGLKEDIKKAKEFKVSDEVKTEICLKLLRQKRIEYRQSLKPFWERKREKEMELMRELGTGDARELIREGRSAQCETNVAITTSHLELSDLYAFGIDLDDAFKVLRFTSDKDMWFELVNKGLVQTEKDLWMKRHGLDKHGRAKADSLYVADEDASMETRKKLMMKAKEHLKDTELAVMQIHGMEREEEDEEHELDEDVEEVEEFEDELHDLEEEVDIALCESEIVEAKVMREEARETMLERFRLVPAIALPGGDEWKKARTNKQTLVNKHKKNLMMRKQARRWKKKANSQRPAASDHRITLGHLQRINESKNKKDR</sequence>
<organism evidence="3 4">
    <name type="scientific">Triparma verrucosa</name>
    <dbReference type="NCBI Taxonomy" id="1606542"/>
    <lineage>
        <taxon>Eukaryota</taxon>
        <taxon>Sar</taxon>
        <taxon>Stramenopiles</taxon>
        <taxon>Ochrophyta</taxon>
        <taxon>Bolidophyceae</taxon>
        <taxon>Parmales</taxon>
        <taxon>Triparmaceae</taxon>
        <taxon>Triparma</taxon>
    </lineage>
</organism>
<evidence type="ECO:0000313" key="4">
    <source>
        <dbReference type="Proteomes" id="UP001165160"/>
    </source>
</evidence>
<dbReference type="Proteomes" id="UP001165160">
    <property type="component" value="Unassembled WGS sequence"/>
</dbReference>
<evidence type="ECO:0000256" key="1">
    <source>
        <dbReference type="SAM" id="Coils"/>
    </source>
</evidence>
<feature type="region of interest" description="Disordered" evidence="2">
    <location>
        <begin position="839"/>
        <end position="876"/>
    </location>
</feature>
<evidence type="ECO:0000256" key="2">
    <source>
        <dbReference type="SAM" id="MobiDB-lite"/>
    </source>
</evidence>
<keyword evidence="4" id="KW-1185">Reference proteome</keyword>
<dbReference type="EMBL" id="BRXX01000096">
    <property type="protein sequence ID" value="GMH89548.1"/>
    <property type="molecule type" value="Genomic_DNA"/>
</dbReference>
<feature type="compositionally biased region" description="Basic residues" evidence="2">
    <location>
        <begin position="839"/>
        <end position="848"/>
    </location>
</feature>
<name>A0A9W7ETQ9_9STRA</name>
<accession>A0A9W7ETQ9</accession>
<evidence type="ECO:0000313" key="3">
    <source>
        <dbReference type="EMBL" id="GMH89548.1"/>
    </source>
</evidence>
<reference evidence="4" key="1">
    <citation type="journal article" date="2023" name="Commun. Biol.">
        <title>Genome analysis of Parmales, the sister group of diatoms, reveals the evolutionary specialization of diatoms from phago-mixotrophs to photoautotrophs.</title>
        <authorList>
            <person name="Ban H."/>
            <person name="Sato S."/>
            <person name="Yoshikawa S."/>
            <person name="Yamada K."/>
            <person name="Nakamura Y."/>
            <person name="Ichinomiya M."/>
            <person name="Sato N."/>
            <person name="Blanc-Mathieu R."/>
            <person name="Endo H."/>
            <person name="Kuwata A."/>
            <person name="Ogata H."/>
        </authorList>
    </citation>
    <scope>NUCLEOTIDE SEQUENCE [LARGE SCALE GENOMIC DNA]</scope>
    <source>
        <strain evidence="4">NIES 3699</strain>
    </source>
</reference>
<feature type="region of interest" description="Disordered" evidence="2">
    <location>
        <begin position="68"/>
        <end position="88"/>
    </location>
</feature>